<dbReference type="AlphaFoldDB" id="A0A2D0T6A9"/>
<evidence type="ECO:0000256" key="2">
    <source>
        <dbReference type="ARBA" id="ARBA00011245"/>
    </source>
</evidence>
<dbReference type="PROSITE" id="PS51408">
    <property type="entry name" value="TRANSFERRIN_LIKE_4"/>
    <property type="match status" value="2"/>
</dbReference>
<keyword evidence="9 11" id="KW-0406">Ion transport</keyword>
<feature type="disulfide bond" evidence="14">
    <location>
        <begin position="491"/>
        <end position="505"/>
    </location>
</feature>
<reference evidence="17" key="1">
    <citation type="journal article" date="2016" name="Nat. Commun.">
        <title>The channel catfish genome sequence provides insights into the evolution of scale formation in teleosts.</title>
        <authorList>
            <person name="Liu Z."/>
            <person name="Liu S."/>
            <person name="Yao J."/>
            <person name="Bao L."/>
            <person name="Zhang J."/>
            <person name="Li Y."/>
            <person name="Jiang C."/>
            <person name="Sun L."/>
            <person name="Wang R."/>
            <person name="Zhang Y."/>
            <person name="Zhou T."/>
            <person name="Zeng Q."/>
            <person name="Fu Q."/>
            <person name="Gao S."/>
            <person name="Li N."/>
            <person name="Koren S."/>
            <person name="Jiang Y."/>
            <person name="Zimin A."/>
            <person name="Xu P."/>
            <person name="Phillippy A.M."/>
            <person name="Geng X."/>
            <person name="Song L."/>
            <person name="Sun F."/>
            <person name="Li C."/>
            <person name="Wang X."/>
            <person name="Chen A."/>
            <person name="Jin Y."/>
            <person name="Yuan Z."/>
            <person name="Yang Y."/>
            <person name="Tan S."/>
            <person name="Peatman E."/>
            <person name="Lu J."/>
            <person name="Qin Z."/>
            <person name="Dunham R."/>
            <person name="Li Z."/>
            <person name="Sonstegard T."/>
            <person name="Feng J."/>
            <person name="Danzmann R.G."/>
            <person name="Schroeder S."/>
            <person name="Scheffler B."/>
            <person name="Duke M.V."/>
            <person name="Ballard L."/>
            <person name="Kucuktas H."/>
            <person name="Kaltenboeck L."/>
            <person name="Liu H."/>
            <person name="Armbruster J."/>
            <person name="Xie Y."/>
            <person name="Kirby M.L."/>
            <person name="Tian Y."/>
            <person name="Flanagan M.E."/>
            <person name="Mu W."/>
            <person name="Waldbieser G.C."/>
        </authorList>
    </citation>
    <scope>NUCLEOTIDE SEQUENCE [LARGE SCALE GENOMIC DNA]</scope>
    <source>
        <strain evidence="17">SDA103</strain>
    </source>
</reference>
<comment type="similarity">
    <text evidence="11">Belongs to the transferrin family.</text>
</comment>
<dbReference type="OrthoDB" id="9981115at2759"/>
<dbReference type="PIRSF" id="PIRSF002549">
    <property type="entry name" value="Transferrin"/>
    <property type="match status" value="1"/>
</dbReference>
<feature type="binding site" evidence="13">
    <location>
        <position position="261"/>
    </location>
    <ligand>
        <name>Fe(3+)</name>
        <dbReference type="ChEBI" id="CHEBI:29034"/>
        <label>1</label>
    </ligand>
</feature>
<accession>A0A2D0T6A9</accession>
<comment type="function">
    <text evidence="11">Transferrins are iron binding transport proteins which bind Fe(3+) ion in association with the binding of an anion, usually bicarbonate.</text>
</comment>
<evidence type="ECO:0000256" key="7">
    <source>
        <dbReference type="ARBA" id="ARBA00022737"/>
    </source>
</evidence>
<feature type="disulfide bond" evidence="14">
    <location>
        <begin position="481"/>
        <end position="672"/>
    </location>
</feature>
<feature type="disulfide bond" evidence="14">
    <location>
        <begin position="409"/>
        <end position="683"/>
    </location>
</feature>
<feature type="disulfide bond" evidence="14">
    <location>
        <begin position="35"/>
        <end position="65"/>
    </location>
</feature>
<evidence type="ECO:0000256" key="3">
    <source>
        <dbReference type="ARBA" id="ARBA00022448"/>
    </source>
</evidence>
<evidence type="ECO:0000256" key="13">
    <source>
        <dbReference type="PIRSR" id="PIRSR002549-3"/>
    </source>
</evidence>
<evidence type="ECO:0000313" key="17">
    <source>
        <dbReference type="Proteomes" id="UP000221080"/>
    </source>
</evidence>
<dbReference type="GO" id="GO:0019731">
    <property type="term" value="P:antibacterial humoral response"/>
    <property type="evidence" value="ECO:0007669"/>
    <property type="project" value="TreeGrafter"/>
</dbReference>
<feature type="disulfide bond" evidence="14">
    <location>
        <begin position="457"/>
        <end position="532"/>
    </location>
</feature>
<dbReference type="PANTHER" id="PTHR11485">
    <property type="entry name" value="TRANSFERRIN"/>
    <property type="match status" value="1"/>
</dbReference>
<feature type="binding site" evidence="13">
    <location>
        <position position="80"/>
    </location>
    <ligand>
        <name>Fe(3+)</name>
        <dbReference type="ChEBI" id="CHEBI:29034"/>
        <label>1</label>
    </ligand>
</feature>
<feature type="disulfide bond" evidence="14">
    <location>
        <begin position="188"/>
        <end position="195"/>
    </location>
</feature>
<feature type="binding site" evidence="13">
    <location>
        <position position="526"/>
    </location>
    <ligand>
        <name>Fe(3+)</name>
        <dbReference type="ChEBI" id="CHEBI:29034"/>
        <label>2</label>
    </ligand>
</feature>
<evidence type="ECO:0000256" key="9">
    <source>
        <dbReference type="ARBA" id="ARBA00023065"/>
    </source>
</evidence>
<reference evidence="18" key="2">
    <citation type="submission" date="2025-08" db="UniProtKB">
        <authorList>
            <consortium name="RefSeq"/>
        </authorList>
    </citation>
    <scope>IDENTIFICATION</scope>
    <source>
        <tissue evidence="18">Blood</tissue>
    </source>
</reference>
<evidence type="ECO:0000256" key="14">
    <source>
        <dbReference type="PIRSR" id="PIRSR002549-4"/>
    </source>
</evidence>
<feature type="binding site" evidence="13">
    <location>
        <position position="206"/>
    </location>
    <ligand>
        <name>Fe(3+)</name>
        <dbReference type="ChEBI" id="CHEBI:29034"/>
        <label>1</label>
    </ligand>
</feature>
<dbReference type="GO" id="GO:0006826">
    <property type="term" value="P:iron ion transport"/>
    <property type="evidence" value="ECO:0007669"/>
    <property type="project" value="UniProtKB-KW"/>
</dbReference>
<dbReference type="PRINTS" id="PR00422">
    <property type="entry name" value="TRANSFERRIN"/>
</dbReference>
<evidence type="ECO:0000256" key="5">
    <source>
        <dbReference type="ARBA" id="ARBA00022525"/>
    </source>
</evidence>
<dbReference type="SUPFAM" id="SSF53850">
    <property type="entry name" value="Periplasmic binding protein-like II"/>
    <property type="match status" value="2"/>
</dbReference>
<feature type="disulfide bond" evidence="14">
    <location>
        <begin position="357"/>
        <end position="375"/>
    </location>
</feature>
<dbReference type="SMART" id="SM00094">
    <property type="entry name" value="TR_FER"/>
    <property type="match status" value="2"/>
</dbReference>
<dbReference type="GeneID" id="100335020"/>
<feature type="disulfide bond" evidence="14">
    <location>
        <begin position="572"/>
        <end position="585"/>
    </location>
</feature>
<feature type="binding site" evidence="12">
    <location>
        <position position="466"/>
    </location>
    <ligand>
        <name>hydrogencarbonate</name>
        <dbReference type="ChEBI" id="CHEBI:17544"/>
        <label>1</label>
    </ligand>
</feature>
<keyword evidence="17" id="KW-1185">Reference proteome</keyword>
<evidence type="ECO:0000256" key="1">
    <source>
        <dbReference type="ARBA" id="ARBA00004613"/>
    </source>
</evidence>
<dbReference type="GO" id="GO:0005769">
    <property type="term" value="C:early endosome"/>
    <property type="evidence" value="ECO:0007669"/>
    <property type="project" value="TreeGrafter"/>
</dbReference>
<feature type="binding site" evidence="12">
    <location>
        <position position="459"/>
    </location>
    <ligand>
        <name>hydrogencarbonate</name>
        <dbReference type="ChEBI" id="CHEBI:17544"/>
        <label>1</label>
    </ligand>
</feature>
<evidence type="ECO:0000256" key="8">
    <source>
        <dbReference type="ARBA" id="ARBA00023004"/>
    </source>
</evidence>
<evidence type="ECO:0000256" key="12">
    <source>
        <dbReference type="PIRSR" id="PIRSR002549-2"/>
    </source>
</evidence>
<evidence type="ECO:0000256" key="6">
    <source>
        <dbReference type="ARBA" id="ARBA00022723"/>
    </source>
</evidence>
<comment type="subunit">
    <text evidence="2 11">Monomer.</text>
</comment>
<keyword evidence="4 11" id="KW-0410">Iron transport</keyword>
<feature type="binding site" evidence="12">
    <location>
        <position position="135"/>
    </location>
    <ligand>
        <name>hydrogencarbonate</name>
        <dbReference type="ChEBI" id="CHEBI:17544"/>
        <label>1</label>
    </ligand>
</feature>
<feature type="binding site" evidence="12">
    <location>
        <position position="465"/>
    </location>
    <ligand>
        <name>hydrogencarbonate</name>
        <dbReference type="ChEBI" id="CHEBI:17544"/>
        <label>1</label>
    </ligand>
</feature>
<dbReference type="InterPro" id="IPR016357">
    <property type="entry name" value="Transferrin"/>
</dbReference>
<keyword evidence="7" id="KW-0677">Repeat</keyword>
<evidence type="ECO:0000256" key="15">
    <source>
        <dbReference type="SAM" id="SignalP"/>
    </source>
</evidence>
<name>A0A2D0T6A9_ICTPU</name>
<feature type="disulfide bond" evidence="14">
    <location>
        <begin position="45"/>
        <end position="56"/>
    </location>
</feature>
<dbReference type="GO" id="GO:0046872">
    <property type="term" value="F:metal ion binding"/>
    <property type="evidence" value="ECO:0007669"/>
    <property type="project" value="UniProtKB-KW"/>
</dbReference>
<keyword evidence="3 11" id="KW-0813">Transport</keyword>
<feature type="binding site" evidence="13">
    <location>
        <position position="399"/>
    </location>
    <ligand>
        <name>Fe(3+)</name>
        <dbReference type="ChEBI" id="CHEBI:29034"/>
        <label>1</label>
    </ligand>
</feature>
<feature type="domain" description="Transferrin-like" evidence="16">
    <location>
        <begin position="344"/>
        <end position="671"/>
    </location>
</feature>
<feature type="signal peptide" evidence="15">
    <location>
        <begin position="1"/>
        <end position="18"/>
    </location>
</feature>
<feature type="binding site" evidence="12">
    <location>
        <position position="139"/>
    </location>
    <ligand>
        <name>hydrogencarbonate</name>
        <dbReference type="ChEBI" id="CHEBI:17544"/>
        <label>1</label>
    </ligand>
</feature>
<dbReference type="Gene3D" id="3.40.190.10">
    <property type="entry name" value="Periplasmic binding protein-like II"/>
    <property type="match status" value="4"/>
</dbReference>
<dbReference type="PROSITE" id="PS00206">
    <property type="entry name" value="TRANSFERRIN_LIKE_2"/>
    <property type="match status" value="1"/>
</dbReference>
<feature type="binding site" evidence="12">
    <location>
        <position position="463"/>
    </location>
    <ligand>
        <name>hydrogencarbonate</name>
        <dbReference type="ChEBI" id="CHEBI:17544"/>
        <label>1</label>
    </ligand>
</feature>
<feature type="disulfide bond" evidence="14">
    <location>
        <begin position="347"/>
        <end position="384"/>
    </location>
</feature>
<dbReference type="Pfam" id="PF00405">
    <property type="entry name" value="Transferrin"/>
    <property type="match status" value="2"/>
</dbReference>
<comment type="subcellular location">
    <subcellularLocation>
        <location evidence="1 11">Secreted</location>
    </subcellularLocation>
</comment>
<evidence type="ECO:0000256" key="10">
    <source>
        <dbReference type="ARBA" id="ARBA00023157"/>
    </source>
</evidence>
<feature type="disulfide bond" evidence="14">
    <location>
        <begin position="133"/>
        <end position="212"/>
    </location>
</feature>
<gene>
    <name evidence="18" type="primary">LOC100335020</name>
</gene>
<dbReference type="GO" id="GO:0005886">
    <property type="term" value="C:plasma membrane"/>
    <property type="evidence" value="ECO:0007669"/>
    <property type="project" value="TreeGrafter"/>
</dbReference>
<dbReference type="Proteomes" id="UP000221080">
    <property type="component" value="Chromosome 20"/>
</dbReference>
<dbReference type="GO" id="GO:0005615">
    <property type="term" value="C:extracellular space"/>
    <property type="evidence" value="ECO:0007669"/>
    <property type="project" value="InterPro"/>
</dbReference>
<dbReference type="PANTHER" id="PTHR11485:SF31">
    <property type="entry name" value="SEROTRANSFERRIN"/>
    <property type="match status" value="1"/>
</dbReference>
<dbReference type="InterPro" id="IPR018195">
    <property type="entry name" value="Transferrin_Fe_BS"/>
</dbReference>
<organism evidence="17 18">
    <name type="scientific">Ictalurus punctatus</name>
    <name type="common">Channel catfish</name>
    <name type="synonym">Silurus punctatus</name>
    <dbReference type="NCBI Taxonomy" id="7998"/>
    <lineage>
        <taxon>Eukaryota</taxon>
        <taxon>Metazoa</taxon>
        <taxon>Chordata</taxon>
        <taxon>Craniata</taxon>
        <taxon>Vertebrata</taxon>
        <taxon>Euteleostomi</taxon>
        <taxon>Actinopterygii</taxon>
        <taxon>Neopterygii</taxon>
        <taxon>Teleostei</taxon>
        <taxon>Ostariophysi</taxon>
        <taxon>Siluriformes</taxon>
        <taxon>Ictaluridae</taxon>
        <taxon>Ictalurus</taxon>
    </lineage>
</organism>
<protein>
    <recommendedName>
        <fullName evidence="11">Serotransferrin</fullName>
    </recommendedName>
</protein>
<feature type="chain" id="PRO_5013220456" description="Serotransferrin" evidence="15">
    <location>
        <begin position="19"/>
        <end position="691"/>
    </location>
</feature>
<feature type="binding site" evidence="12">
    <location>
        <position position="142"/>
    </location>
    <ligand>
        <name>hydrogencarbonate</name>
        <dbReference type="ChEBI" id="CHEBI:17544"/>
        <label>1</label>
    </ligand>
</feature>
<dbReference type="PROSITE" id="PS00205">
    <property type="entry name" value="TRANSFERRIN_LIKE_1"/>
    <property type="match status" value="2"/>
</dbReference>
<sequence>MKLFIICAFLSGLAAVQCAKDCSQCVTFCKTVKWCLKSEEEYQKCTRPTNEHWPTCVKRGGTQECIEAIARGEADAITLDGGDIYTAGLAPYNLHPIIAEQYGAAEESCYYAVAVVKKGTNFGFNDLRGKKSCHTGLWKTAGWNVPIGTLIKQGQITWGGIDDKPLEDAVAEFFSASCVPGAKNTKLCTLCKNNCQRSHEEPYYDYDGALRCLKETDADVAFVKHLTALGEKDKFELLCEDGSRKPVDDYLNCNLAQVPAHAVVSRVDKDLAFRVFTVVDNIKDNGLFSSEGFTAKNLIFKDSTTNLQRLPELTSSYLYLGEKYWNAIHSLRREKTESASSDKIKWCAVGHTQKNKCDAWSLNTVDDAGNSRLDCETGSTVQDCLRKILLNQADAIAVDGGEVYIAGKCNLVPALVEQYDEEKCKSASGDASSYYAVAVVHKNSDLTWNTLRGKKSCHTGVGRTAGWNIPIGLLHDKYNDCDFSKFFSESCAPGSDPESNLCKLCKGSEAGKDKCKASNDERYYGYSGAFRCLAEGGGDVAFVKHSTVPDNTDGKGPEWAKAFKSADFKLICPSGSAEITAHEQCHLAKVPAHAVVTRPEKRDDVVSFLKEQQDKFGLSGSDDSFRIFQSDGNQKSLFKDSTKCLQEVPKSQTYQDFLGEAYITSLNSLHKCPKTKSELEEACTARPCQKP</sequence>
<evidence type="ECO:0000256" key="11">
    <source>
        <dbReference type="PIRNR" id="PIRNR002549"/>
    </source>
</evidence>
<feature type="binding site" evidence="13">
    <location>
        <position position="110"/>
    </location>
    <ligand>
        <name>Fe(3+)</name>
        <dbReference type="ChEBI" id="CHEBI:29034"/>
        <label>1</label>
    </ligand>
</feature>
<evidence type="ECO:0000259" key="16">
    <source>
        <dbReference type="PROSITE" id="PS51408"/>
    </source>
</evidence>
<evidence type="ECO:0000313" key="18">
    <source>
        <dbReference type="RefSeq" id="XP_017350433.1"/>
    </source>
</evidence>
<dbReference type="RefSeq" id="XP_017350433.1">
    <property type="nucleotide sequence ID" value="XM_017494944.3"/>
</dbReference>
<evidence type="ECO:0000256" key="4">
    <source>
        <dbReference type="ARBA" id="ARBA00022496"/>
    </source>
</evidence>
<dbReference type="PROSITE" id="PS00207">
    <property type="entry name" value="TRANSFERRIN_LIKE_3"/>
    <property type="match status" value="1"/>
</dbReference>
<keyword evidence="5 11" id="KW-0964">Secreted</keyword>
<feature type="domain" description="Transferrin-like" evidence="16">
    <location>
        <begin position="32"/>
        <end position="333"/>
    </location>
</feature>
<dbReference type="InterPro" id="IPR001156">
    <property type="entry name" value="Transferrin-like_dom"/>
</dbReference>
<keyword evidence="10 14" id="KW-1015">Disulfide bond</keyword>
<feature type="binding site" evidence="12">
    <location>
        <position position="141"/>
    </location>
    <ligand>
        <name>hydrogencarbonate</name>
        <dbReference type="ChEBI" id="CHEBI:17544"/>
        <label>1</label>
    </ligand>
</feature>
<feature type="binding site" evidence="13">
    <location>
        <position position="434"/>
    </location>
    <ligand>
        <name>Fe(3+)</name>
        <dbReference type="ChEBI" id="CHEBI:29034"/>
        <label>1</label>
    </ligand>
</feature>
<keyword evidence="15" id="KW-0732">Signal</keyword>
<feature type="disulfide bond" evidence="14">
    <location>
        <begin position="502"/>
        <end position="515"/>
    </location>
</feature>
<keyword evidence="6 11" id="KW-0479">Metal-binding</keyword>
<feature type="binding site" evidence="13">
    <location>
        <position position="593"/>
    </location>
    <ligand>
        <name>Fe(3+)</name>
        <dbReference type="ChEBI" id="CHEBI:29034"/>
        <label>1</label>
    </ligand>
</feature>
<proteinExistence type="inferred from homology"/>
<feature type="disulfide bond" evidence="14">
    <location>
        <begin position="178"/>
        <end position="191"/>
    </location>
</feature>
<feature type="disulfide bond" evidence="14">
    <location>
        <begin position="239"/>
        <end position="253"/>
    </location>
</feature>
<dbReference type="FunFam" id="3.40.190.10:FF:000095">
    <property type="entry name" value="Lactotransferrin"/>
    <property type="match status" value="2"/>
</dbReference>
<dbReference type="GO" id="GO:0055037">
    <property type="term" value="C:recycling endosome"/>
    <property type="evidence" value="ECO:0007669"/>
    <property type="project" value="TreeGrafter"/>
</dbReference>
<keyword evidence="8 11" id="KW-0408">Iron</keyword>